<comment type="catalytic activity">
    <reaction evidence="6 7">
        <text>lipid IVA (E. coli) + CMP-3-deoxy-beta-D-manno-octulosonate = alpha-Kdo-(2-&gt;6)-lipid IVA (E. coli) + CMP + H(+)</text>
        <dbReference type="Rhea" id="RHEA:28066"/>
        <dbReference type="ChEBI" id="CHEBI:15378"/>
        <dbReference type="ChEBI" id="CHEBI:58603"/>
        <dbReference type="ChEBI" id="CHEBI:60364"/>
        <dbReference type="ChEBI" id="CHEBI:60377"/>
        <dbReference type="ChEBI" id="CHEBI:85987"/>
        <dbReference type="EC" id="2.4.99.12"/>
    </reaction>
</comment>
<evidence type="ECO:0000256" key="4">
    <source>
        <dbReference type="ARBA" id="ARBA00022679"/>
    </source>
</evidence>
<comment type="similarity">
    <text evidence="7">Belongs to the glycosyltransferase group 1 family.</text>
</comment>
<dbReference type="EC" id="2.4.99.12" evidence="2 7"/>
<dbReference type="InterPro" id="IPR039901">
    <property type="entry name" value="Kdotransferase"/>
</dbReference>
<dbReference type="InterPro" id="IPR038107">
    <property type="entry name" value="Glycos_transf_N_sf"/>
</dbReference>
<proteinExistence type="inferred from homology"/>
<dbReference type="Gene3D" id="3.40.50.11720">
    <property type="entry name" value="3-Deoxy-D-manno-octulosonic-acid transferase, N-terminal domain"/>
    <property type="match status" value="1"/>
</dbReference>
<evidence type="ECO:0000259" key="8">
    <source>
        <dbReference type="Pfam" id="PF04413"/>
    </source>
</evidence>
<reference evidence="9 10" key="1">
    <citation type="submission" date="2022-09" db="EMBL/GenBank/DDBJ databases">
        <authorList>
            <person name="Kop L."/>
        </authorList>
    </citation>
    <scope>NUCLEOTIDE SEQUENCE [LARGE SCALE GENOMIC DNA]</scope>
    <source>
        <strain evidence="9 10">347</strain>
    </source>
</reference>
<dbReference type="InterPro" id="IPR007507">
    <property type="entry name" value="Glycos_transf_N"/>
</dbReference>
<evidence type="ECO:0000256" key="7">
    <source>
        <dbReference type="RuleBase" id="RU365103"/>
    </source>
</evidence>
<dbReference type="PANTHER" id="PTHR42755:SF1">
    <property type="entry name" value="3-DEOXY-D-MANNO-OCTULOSONIC ACID TRANSFERASE, MITOCHONDRIAL-RELATED"/>
    <property type="match status" value="1"/>
</dbReference>
<keyword evidence="9" id="KW-0328">Glycosyltransferase</keyword>
<dbReference type="SUPFAM" id="SSF53756">
    <property type="entry name" value="UDP-Glycosyltransferase/glycogen phosphorylase"/>
    <property type="match status" value="1"/>
</dbReference>
<evidence type="ECO:0000313" key="9">
    <source>
        <dbReference type="EMBL" id="CAI2719457.1"/>
    </source>
</evidence>
<evidence type="ECO:0000256" key="2">
    <source>
        <dbReference type="ARBA" id="ARBA00012621"/>
    </source>
</evidence>
<comment type="subcellular location">
    <subcellularLocation>
        <location evidence="7">Cell membrane</location>
    </subcellularLocation>
</comment>
<organism evidence="9 10">
    <name type="scientific">Nitrospina watsonii</name>
    <dbReference type="NCBI Taxonomy" id="1323948"/>
    <lineage>
        <taxon>Bacteria</taxon>
        <taxon>Pseudomonadati</taxon>
        <taxon>Nitrospinota/Tectimicrobiota group</taxon>
        <taxon>Nitrospinota</taxon>
        <taxon>Nitrospinia</taxon>
        <taxon>Nitrospinales</taxon>
        <taxon>Nitrospinaceae</taxon>
        <taxon>Nitrospina</taxon>
    </lineage>
</organism>
<keyword evidence="4 7" id="KW-0808">Transferase</keyword>
<dbReference type="Proteomes" id="UP001157733">
    <property type="component" value="Chromosome"/>
</dbReference>
<keyword evidence="10" id="KW-1185">Reference proteome</keyword>
<keyword evidence="7" id="KW-1003">Cell membrane</keyword>
<dbReference type="Gene3D" id="3.40.50.2000">
    <property type="entry name" value="Glycogen Phosphorylase B"/>
    <property type="match status" value="1"/>
</dbReference>
<protein>
    <recommendedName>
        <fullName evidence="3 7">3-deoxy-D-manno-octulosonic acid transferase</fullName>
        <shortName evidence="7">Kdo transferase</shortName>
        <ecNumber evidence="2 7">2.4.99.12</ecNumber>
    </recommendedName>
    <alternativeName>
        <fullName evidence="5 7">Lipid IV(A) 3-deoxy-D-manno-octulosonic acid transferase</fullName>
    </alternativeName>
</protein>
<name>A0ABN8W0B9_9BACT</name>
<keyword evidence="7" id="KW-0472">Membrane</keyword>
<evidence type="ECO:0000256" key="6">
    <source>
        <dbReference type="ARBA" id="ARBA00049183"/>
    </source>
</evidence>
<evidence type="ECO:0000313" key="10">
    <source>
        <dbReference type="Proteomes" id="UP001157733"/>
    </source>
</evidence>
<gene>
    <name evidence="9" type="ORF">NSPWAT_2601</name>
</gene>
<dbReference type="GO" id="GO:0043842">
    <property type="term" value="F:Kdo transferase activity"/>
    <property type="evidence" value="ECO:0007669"/>
    <property type="project" value="UniProtKB-EC"/>
</dbReference>
<keyword evidence="7" id="KW-0448">Lipopolysaccharide biosynthesis</keyword>
<evidence type="ECO:0000256" key="5">
    <source>
        <dbReference type="ARBA" id="ARBA00031445"/>
    </source>
</evidence>
<sequence>MIVIYHLITGLALLALSPYLLVRAAFDAGFRRELCERMGNWKSLPACQDTLWVHASSVGEVRVARVLIRGLLQRFPHHQVVLSTFTPTGYRQAMEFGLCPVFRLPPDLFWLTGAVLNRLHPAMLILIEAEFWPGLLHQCAGRDIPVVLVNGRMSRKSFRRYRQIAPLFRWLVAGIERFAMRSGEDAERLRSLGIPEARIDNTGNMKFDALPETGGATRTETPLVVFGSTRPGDEDPILDAITRLTQEQEDTPWRFVLAPRHPQRSDEVEALILNRGLPYKRFSELDGAAAPDVALVLVDEIGHLNDYYRQSLLAFVGGGFHPEFGGQNILEPAMHGVPVVFGPHMDNFKEEARLLVESGGGIQLQSADELYPTLHALLTQPEEIKNRSKLAAVMVHKHRGALDANLRILEQMLAPQTD</sequence>
<dbReference type="Pfam" id="PF04413">
    <property type="entry name" value="Glycos_transf_N"/>
    <property type="match status" value="1"/>
</dbReference>
<feature type="domain" description="3-deoxy-D-manno-octulosonic-acid transferase N-terminal" evidence="8">
    <location>
        <begin position="34"/>
        <end position="209"/>
    </location>
</feature>
<comment type="pathway">
    <text evidence="1 7">Bacterial outer membrane biogenesis; LPS core biosynthesis.</text>
</comment>
<evidence type="ECO:0000256" key="3">
    <source>
        <dbReference type="ARBA" id="ARBA00019077"/>
    </source>
</evidence>
<dbReference type="RefSeq" id="WP_282012290.1">
    <property type="nucleotide sequence ID" value="NZ_OX336137.1"/>
</dbReference>
<dbReference type="PANTHER" id="PTHR42755">
    <property type="entry name" value="3-DEOXY-MANNO-OCTULOSONATE CYTIDYLYLTRANSFERASE"/>
    <property type="match status" value="1"/>
</dbReference>
<comment type="function">
    <text evidence="7">Involved in lipopolysaccharide (LPS) biosynthesis. Catalyzes the transfer of 3-deoxy-D-manno-octulosonate (Kdo) residue(s) from CMP-Kdo to lipid IV(A), the tetraacyldisaccharide-1,4'-bisphosphate precursor of lipid A.</text>
</comment>
<dbReference type="EMBL" id="OX336137">
    <property type="protein sequence ID" value="CAI2719457.1"/>
    <property type="molecule type" value="Genomic_DNA"/>
</dbReference>
<accession>A0ABN8W0B9</accession>
<evidence type="ECO:0000256" key="1">
    <source>
        <dbReference type="ARBA" id="ARBA00004713"/>
    </source>
</evidence>